<evidence type="ECO:0000256" key="1">
    <source>
        <dbReference type="SAM" id="MobiDB-lite"/>
    </source>
</evidence>
<keyword evidence="5" id="KW-1185">Reference proteome</keyword>
<dbReference type="Pfam" id="PF05362">
    <property type="entry name" value="Lon_C"/>
    <property type="match status" value="1"/>
</dbReference>
<name>A0A3P3W2K7_9MICO</name>
<evidence type="ECO:0000313" key="4">
    <source>
        <dbReference type="EMBL" id="RRJ88608.1"/>
    </source>
</evidence>
<accession>A0A3P3W2K7</accession>
<dbReference type="GO" id="GO:0006508">
    <property type="term" value="P:proteolysis"/>
    <property type="evidence" value="ECO:0007669"/>
    <property type="project" value="InterPro"/>
</dbReference>
<dbReference type="AlphaFoldDB" id="A0A3P3W2K7"/>
<dbReference type="SUPFAM" id="SSF50156">
    <property type="entry name" value="PDZ domain-like"/>
    <property type="match status" value="1"/>
</dbReference>
<reference evidence="4 5" key="1">
    <citation type="submission" date="2018-11" db="EMBL/GenBank/DDBJ databases">
        <title>YIM 102482-1 draft genome.</title>
        <authorList>
            <person name="Li G."/>
            <person name="Jiang Y."/>
        </authorList>
    </citation>
    <scope>NUCLEOTIDE SEQUENCE [LARGE SCALE GENOMIC DNA]</scope>
    <source>
        <strain evidence="4 5">YIM 102482-1</strain>
    </source>
</reference>
<dbReference type="OrthoDB" id="2356897at2"/>
<dbReference type="Gene3D" id="2.30.42.10">
    <property type="match status" value="1"/>
</dbReference>
<keyword evidence="2" id="KW-1133">Transmembrane helix</keyword>
<feature type="transmembrane region" description="Helical" evidence="2">
    <location>
        <begin position="114"/>
        <end position="133"/>
    </location>
</feature>
<proteinExistence type="predicted"/>
<dbReference type="InterPro" id="IPR008269">
    <property type="entry name" value="Lon_proteolytic"/>
</dbReference>
<dbReference type="Proteomes" id="UP000274391">
    <property type="component" value="Unassembled WGS sequence"/>
</dbReference>
<evidence type="ECO:0000259" key="3">
    <source>
        <dbReference type="Pfam" id="PF05362"/>
    </source>
</evidence>
<dbReference type="InterPro" id="IPR020568">
    <property type="entry name" value="Ribosomal_Su5_D2-typ_SF"/>
</dbReference>
<dbReference type="InterPro" id="IPR014721">
    <property type="entry name" value="Ribsml_uS5_D2-typ_fold_subgr"/>
</dbReference>
<keyword evidence="2" id="KW-0812">Transmembrane</keyword>
<dbReference type="InterPro" id="IPR036034">
    <property type="entry name" value="PDZ_sf"/>
</dbReference>
<feature type="region of interest" description="Disordered" evidence="1">
    <location>
        <begin position="1"/>
        <end position="21"/>
    </location>
</feature>
<dbReference type="GO" id="GO:0004252">
    <property type="term" value="F:serine-type endopeptidase activity"/>
    <property type="evidence" value="ECO:0007669"/>
    <property type="project" value="InterPro"/>
</dbReference>
<dbReference type="GO" id="GO:0004176">
    <property type="term" value="F:ATP-dependent peptidase activity"/>
    <property type="evidence" value="ECO:0007669"/>
    <property type="project" value="InterPro"/>
</dbReference>
<dbReference type="Gene3D" id="3.30.230.10">
    <property type="match status" value="1"/>
</dbReference>
<sequence>MPPPSNCSRMRRSSSSGRPSSGPLCSLIRVAPVLSASFYSSQGAPCICRKFRLVHSQRMREISRPPVRPESHDVTLFSTPDSDDAEWVRTTSERLAAARADEDSRRADPVRRRARIGTGILVAGLAVLLVLAFTPAPYVIRQPGPAFDALHTTTVRDDEGNEEEVPVIDIDGATSYDVTSGELTVMTVNIAGTPQYQPSWMELAIAWLSPSKDVLPIEAYYPDGVTKEDRDAQTAQLMQDSQATAIAAALGYLDYEVGTEMVVGSVASEGASAGLLQVGDVLLKYGEAPVSTRADIQAITLPTEPVDITIRRDGTEQVVSITPKLTATDEGERPLLGVSVQEQFAFPIDVDIQLGDVGGPSAGLVFALATIDKLEPGDLGGGDVVAGSGTMSADGKVGPIGGIRQKLYAANEIGADYFIASEANCREALDGGVPGDLTVYAVADLAEAVNVMKTNASEDAPNLRTCADALAANVPQA</sequence>
<protein>
    <submittedName>
        <fullName evidence="4">ATP-dependent serine peptidase containing a PDZ domain protein</fullName>
    </submittedName>
</protein>
<organism evidence="4 5">
    <name type="scientific">Gulosibacter macacae</name>
    <dbReference type="NCBI Taxonomy" id="2488791"/>
    <lineage>
        <taxon>Bacteria</taxon>
        <taxon>Bacillati</taxon>
        <taxon>Actinomycetota</taxon>
        <taxon>Actinomycetes</taxon>
        <taxon>Micrococcales</taxon>
        <taxon>Microbacteriaceae</taxon>
        <taxon>Gulosibacter</taxon>
    </lineage>
</organism>
<feature type="domain" description="Lon proteolytic" evidence="3">
    <location>
        <begin position="359"/>
        <end position="447"/>
    </location>
</feature>
<gene>
    <name evidence="4" type="ORF">EG850_00185</name>
</gene>
<evidence type="ECO:0000256" key="2">
    <source>
        <dbReference type="SAM" id="Phobius"/>
    </source>
</evidence>
<dbReference type="SUPFAM" id="SSF54211">
    <property type="entry name" value="Ribosomal protein S5 domain 2-like"/>
    <property type="match status" value="1"/>
</dbReference>
<evidence type="ECO:0000313" key="5">
    <source>
        <dbReference type="Proteomes" id="UP000274391"/>
    </source>
</evidence>
<dbReference type="EMBL" id="RQVS01000001">
    <property type="protein sequence ID" value="RRJ88608.1"/>
    <property type="molecule type" value="Genomic_DNA"/>
</dbReference>
<keyword evidence="2" id="KW-0472">Membrane</keyword>
<comment type="caution">
    <text evidence="4">The sequence shown here is derived from an EMBL/GenBank/DDBJ whole genome shotgun (WGS) entry which is preliminary data.</text>
</comment>